<name>A0A0B2RA47_GLYSO</name>
<reference evidence="1" key="1">
    <citation type="submission" date="2014-07" db="EMBL/GenBank/DDBJ databases">
        <title>Identification of a novel salt tolerance gene in wild soybean by whole-genome sequencing.</title>
        <authorList>
            <person name="Lam H.-M."/>
            <person name="Qi X."/>
            <person name="Li M.-W."/>
            <person name="Liu X."/>
            <person name="Xie M."/>
            <person name="Ni M."/>
            <person name="Xu X."/>
        </authorList>
    </citation>
    <scope>NUCLEOTIDE SEQUENCE [LARGE SCALE GENOMIC DNA]</scope>
    <source>
        <tissue evidence="1">Root</tissue>
    </source>
</reference>
<dbReference type="EMBL" id="KN652411">
    <property type="protein sequence ID" value="KHN28808.1"/>
    <property type="molecule type" value="Genomic_DNA"/>
</dbReference>
<evidence type="ECO:0000313" key="1">
    <source>
        <dbReference type="EMBL" id="KHN28808.1"/>
    </source>
</evidence>
<accession>A0A0B2RA47</accession>
<dbReference type="Gene3D" id="1.10.220.20">
    <property type="match status" value="1"/>
</dbReference>
<dbReference type="Proteomes" id="UP000053555">
    <property type="component" value="Unassembled WGS sequence"/>
</dbReference>
<protein>
    <submittedName>
        <fullName evidence="1">Uncharacterized protein</fullName>
    </submittedName>
</protein>
<gene>
    <name evidence="1" type="ORF">glysoja_042166</name>
</gene>
<organism evidence="1">
    <name type="scientific">Glycine soja</name>
    <name type="common">Wild soybean</name>
    <dbReference type="NCBI Taxonomy" id="3848"/>
    <lineage>
        <taxon>Eukaryota</taxon>
        <taxon>Viridiplantae</taxon>
        <taxon>Streptophyta</taxon>
        <taxon>Embryophyta</taxon>
        <taxon>Tracheophyta</taxon>
        <taxon>Spermatophyta</taxon>
        <taxon>Magnoliopsida</taxon>
        <taxon>eudicotyledons</taxon>
        <taxon>Gunneridae</taxon>
        <taxon>Pentapetalae</taxon>
        <taxon>rosids</taxon>
        <taxon>fabids</taxon>
        <taxon>Fabales</taxon>
        <taxon>Fabaceae</taxon>
        <taxon>Papilionoideae</taxon>
        <taxon>50 kb inversion clade</taxon>
        <taxon>NPAAA clade</taxon>
        <taxon>indigoferoid/millettioid clade</taxon>
        <taxon>Phaseoleae</taxon>
        <taxon>Glycine</taxon>
        <taxon>Glycine subgen. Soja</taxon>
    </lineage>
</organism>
<sequence length="163" mass="18192">MLPKDPEKAFSSPLKTVEEEKASVVVDPLGDLVKNLFDIYQRPVELSWYGTKFGINNVKDGFFITHADVTEIVLGDKCLNISILQLWLIYNAYGHCSEGADTHFGMSNEETNAKFMAATYMTKYRKAKKGIQFLINGSKVGNSPEEIAAFLKDAFGLNKTDIN</sequence>
<dbReference type="AlphaFoldDB" id="A0A0B2RA47"/>
<proteinExistence type="predicted"/>